<feature type="domain" description="Trehalase-like N-terminal" evidence="2">
    <location>
        <begin position="12"/>
        <end position="134"/>
    </location>
</feature>
<feature type="domain" description="GH15-like" evidence="1">
    <location>
        <begin position="219"/>
        <end position="582"/>
    </location>
</feature>
<dbReference type="RefSeq" id="WP_135760819.1">
    <property type="nucleotide sequence ID" value="NZ_RQHW01000047.1"/>
</dbReference>
<accession>A0A4R9LWW1</accession>
<name>A0A4R9LWW1_9LEPT</name>
<dbReference type="PANTHER" id="PTHR31616:SF0">
    <property type="entry name" value="GLUCAN 1,4-ALPHA-GLUCOSIDASE"/>
    <property type="match status" value="1"/>
</dbReference>
<dbReference type="Gene3D" id="1.50.10.10">
    <property type="match status" value="1"/>
</dbReference>
<proteinExistence type="predicted"/>
<dbReference type="InterPro" id="IPR011613">
    <property type="entry name" value="GH15-like"/>
</dbReference>
<evidence type="ECO:0000259" key="1">
    <source>
        <dbReference type="Pfam" id="PF00723"/>
    </source>
</evidence>
<evidence type="ECO:0000313" key="3">
    <source>
        <dbReference type="EMBL" id="TGN18132.1"/>
    </source>
</evidence>
<gene>
    <name evidence="3" type="ORF">EHS15_11990</name>
</gene>
<dbReference type="InterPro" id="IPR045582">
    <property type="entry name" value="Trehalase-like_N"/>
</dbReference>
<sequence length="594" mass="68611">MQKKRHTYQTGIIGNCGFIAHVHKDGSIPWLCWPKFDSSPVFGTMLDPDAGEFSIIPEEEILSTSQQYIQNTNILVTEFHTAAGKFRIIDFAPRFYSEETAQYPLVLCRKVELLEGNPRIRVNLSPKYDYGKEKPTVTNGLNFLSYKFHSLELKLYTNFSHNYLLNGKSEVLNETKYFYLACDSDLSHNLKETMESFYHRTKGYWQNWVKHCSLGNFAQNEVIRSALCLKIHQYQDTGAIIASSTTSLPESPGSGRNWDYRYCWIRDSYYTLNALTTLGHFEEMERFANYLANLKPNQEGRYQPLYTITGDSFIDEEILDLEGYKQNVPVRVGNQAYTHIQNDVYGQILLSLLPLYSDERILDKNRFQNLSQIRNILFQIKKTMNEPDAGLWEFRNLSQKHCYTFLFHWAGASAVIKIAESLGEKDLLKEAITLKEEAIKKIEECYHKEKSCYTQAEGTAHLDASLLQLVTMSYLDPTSPKAKDHIKAIEKNLKTEKGLLYRYKHKDDFGTPESTFLVCSFWYIECLACMNRLEEAEQLFHTTVNYSNHLGLFSEDIEAESNSMWGNFPQTYSHVGLVNAAYRISQKKGNPVFL</sequence>
<dbReference type="EMBL" id="RQHW01000047">
    <property type="protein sequence ID" value="TGN18132.1"/>
    <property type="molecule type" value="Genomic_DNA"/>
</dbReference>
<keyword evidence="3" id="KW-0378">Hydrolase</keyword>
<dbReference type="GO" id="GO:0004553">
    <property type="term" value="F:hydrolase activity, hydrolyzing O-glycosyl compounds"/>
    <property type="evidence" value="ECO:0007669"/>
    <property type="project" value="UniProtKB-ARBA"/>
</dbReference>
<dbReference type="AlphaFoldDB" id="A0A4R9LWW1"/>
<protein>
    <submittedName>
        <fullName evidence="3">Glycoside hydrolase family 15 protein</fullName>
    </submittedName>
</protein>
<dbReference type="Pfam" id="PF00723">
    <property type="entry name" value="Glyco_hydro_15"/>
    <property type="match status" value="1"/>
</dbReference>
<dbReference type="Pfam" id="PF19291">
    <property type="entry name" value="TREH_N"/>
    <property type="match status" value="1"/>
</dbReference>
<dbReference type="InterPro" id="IPR012341">
    <property type="entry name" value="6hp_glycosidase-like_sf"/>
</dbReference>
<evidence type="ECO:0000313" key="4">
    <source>
        <dbReference type="Proteomes" id="UP000298058"/>
    </source>
</evidence>
<dbReference type="OrthoDB" id="3902805at2"/>
<dbReference type="InterPro" id="IPR008928">
    <property type="entry name" value="6-hairpin_glycosidase_sf"/>
</dbReference>
<evidence type="ECO:0000259" key="2">
    <source>
        <dbReference type="Pfam" id="PF19291"/>
    </source>
</evidence>
<comment type="caution">
    <text evidence="3">The sequence shown here is derived from an EMBL/GenBank/DDBJ whole genome shotgun (WGS) entry which is preliminary data.</text>
</comment>
<keyword evidence="4" id="KW-1185">Reference proteome</keyword>
<organism evidence="3 4">
    <name type="scientific">Leptospira idonii</name>
    <dbReference type="NCBI Taxonomy" id="1193500"/>
    <lineage>
        <taxon>Bacteria</taxon>
        <taxon>Pseudomonadati</taxon>
        <taxon>Spirochaetota</taxon>
        <taxon>Spirochaetia</taxon>
        <taxon>Leptospirales</taxon>
        <taxon>Leptospiraceae</taxon>
        <taxon>Leptospira</taxon>
    </lineage>
</organism>
<dbReference type="PANTHER" id="PTHR31616">
    <property type="entry name" value="TREHALASE"/>
    <property type="match status" value="1"/>
</dbReference>
<dbReference type="SUPFAM" id="SSF48208">
    <property type="entry name" value="Six-hairpin glycosidases"/>
    <property type="match status" value="1"/>
</dbReference>
<dbReference type="Proteomes" id="UP000298058">
    <property type="component" value="Unassembled WGS sequence"/>
</dbReference>
<reference evidence="3" key="1">
    <citation type="journal article" date="2019" name="PLoS Negl. Trop. Dis.">
        <title>Revisiting the worldwide diversity of Leptospira species in the environment.</title>
        <authorList>
            <person name="Vincent A.T."/>
            <person name="Schiettekatte O."/>
            <person name="Bourhy P."/>
            <person name="Veyrier F.J."/>
            <person name="Picardeau M."/>
        </authorList>
    </citation>
    <scope>NUCLEOTIDE SEQUENCE [LARGE SCALE GENOMIC DNA]</scope>
    <source>
        <strain evidence="3">201300427</strain>
    </source>
</reference>
<dbReference type="GO" id="GO:0005975">
    <property type="term" value="P:carbohydrate metabolic process"/>
    <property type="evidence" value="ECO:0007669"/>
    <property type="project" value="InterPro"/>
</dbReference>